<protein>
    <recommendedName>
        <fullName evidence="1">Dilute domain-containing protein</fullName>
    </recommendedName>
</protein>
<dbReference type="PROSITE" id="PS51126">
    <property type="entry name" value="DILUTE"/>
    <property type="match status" value="1"/>
</dbReference>
<keyword evidence="3" id="KW-1185">Reference proteome</keyword>
<dbReference type="AlphaFoldDB" id="A0A2S4WEE7"/>
<evidence type="ECO:0000313" key="3">
    <source>
        <dbReference type="Proteomes" id="UP000238274"/>
    </source>
</evidence>
<evidence type="ECO:0000313" key="2">
    <source>
        <dbReference type="EMBL" id="POW20123.1"/>
    </source>
</evidence>
<dbReference type="Proteomes" id="UP000238274">
    <property type="component" value="Unassembled WGS sequence"/>
</dbReference>
<dbReference type="Pfam" id="PF01843">
    <property type="entry name" value="DIL"/>
    <property type="match status" value="1"/>
</dbReference>
<proteinExistence type="predicted"/>
<reference evidence="2 3" key="1">
    <citation type="submission" date="2017-12" db="EMBL/GenBank/DDBJ databases">
        <title>Gene loss provides genomic basis for host adaptation in cereal stripe rust fungi.</title>
        <authorList>
            <person name="Xia C."/>
        </authorList>
    </citation>
    <scope>NUCLEOTIDE SEQUENCE [LARGE SCALE GENOMIC DNA]</scope>
    <source>
        <strain evidence="2 3">93TX-2</strain>
    </source>
</reference>
<evidence type="ECO:0000259" key="1">
    <source>
        <dbReference type="PROSITE" id="PS51126"/>
    </source>
</evidence>
<dbReference type="EMBL" id="PKSM01000038">
    <property type="protein sequence ID" value="POW20123.1"/>
    <property type="molecule type" value="Genomic_DNA"/>
</dbReference>
<accession>A0A2S4WEE7</accession>
<dbReference type="InterPro" id="IPR002710">
    <property type="entry name" value="Dilute_dom"/>
</dbReference>
<feature type="domain" description="Dilute" evidence="1">
    <location>
        <begin position="1"/>
        <end position="77"/>
    </location>
</feature>
<reference evidence="3" key="2">
    <citation type="journal article" date="2018" name="BMC Genomics">
        <title>Genomic insights into host adaptation between the wheat stripe rust pathogen (Puccinia striiformis f. sp. tritici) and the barley stripe rust pathogen (Puccinia striiformis f. sp. hordei).</title>
        <authorList>
            <person name="Xia C."/>
            <person name="Wang M."/>
            <person name="Yin C."/>
            <person name="Cornejo O.E."/>
            <person name="Hulbert S.H."/>
            <person name="Chen X."/>
        </authorList>
    </citation>
    <scope>NUCLEOTIDE SEQUENCE [LARGE SCALE GENOMIC DNA]</scope>
    <source>
        <strain evidence="3">93TX-2</strain>
    </source>
</reference>
<gene>
    <name evidence="2" type="ORF">PSHT_03908</name>
</gene>
<reference evidence="3" key="3">
    <citation type="journal article" date="2018" name="Mol. Plant Microbe Interact.">
        <title>Genome sequence resources for the wheat stripe rust pathogen (Puccinia striiformis f. sp. tritici) and the barley stripe rust pathogen (Puccinia striiformis f. sp. hordei).</title>
        <authorList>
            <person name="Xia C."/>
            <person name="Wang M."/>
            <person name="Yin C."/>
            <person name="Cornejo O.E."/>
            <person name="Hulbert S.H."/>
            <person name="Chen X."/>
        </authorList>
    </citation>
    <scope>NUCLEOTIDE SEQUENCE [LARGE SCALE GENOMIC DNA]</scope>
    <source>
        <strain evidence="3">93TX-2</strain>
    </source>
</reference>
<sequence length="141" mass="15986">MVREMPEGTLQLEHLMQATKLLQLKKATIQDIDTCYDVCWMLTPSQIQKLILQYHVADYENPIAPEILKAVASRVMPNDKNDHLMLPLKLKKQILIVLLVSPSPFSLDTASQTLTSCLNDFVCLYLGLNVPHIRRLTSVVT</sequence>
<organism evidence="2 3">
    <name type="scientific">Puccinia striiformis</name>
    <dbReference type="NCBI Taxonomy" id="27350"/>
    <lineage>
        <taxon>Eukaryota</taxon>
        <taxon>Fungi</taxon>
        <taxon>Dikarya</taxon>
        <taxon>Basidiomycota</taxon>
        <taxon>Pucciniomycotina</taxon>
        <taxon>Pucciniomycetes</taxon>
        <taxon>Pucciniales</taxon>
        <taxon>Pucciniaceae</taxon>
        <taxon>Puccinia</taxon>
    </lineage>
</organism>
<comment type="caution">
    <text evidence="2">The sequence shown here is derived from an EMBL/GenBank/DDBJ whole genome shotgun (WGS) entry which is preliminary data.</text>
</comment>
<dbReference type="VEuPathDB" id="FungiDB:PSHT_03908"/>
<dbReference type="OrthoDB" id="6108017at2759"/>
<name>A0A2S4WEE7_9BASI</name>